<feature type="region of interest" description="Disordered" evidence="1">
    <location>
        <begin position="402"/>
        <end position="484"/>
    </location>
</feature>
<proteinExistence type="predicted"/>
<sequence>MATDLSGKSSPTPPSEREDTSVVSSTSQGTQTSKNNDTEPPSPPPATFPGTAIDEFSQVPLLIDVKRKILSVHETLNHRLPLYNMLTSVFIQAVHWILIRAEKVVAFQWIVQFGDCMLLGLMDTMRNNLPLGLMDTMRNNLPQACLPSQEVMERLYFFLKKQISMAAAHLASYSVIQKLCRFVENILRLLEKVSGSLTFDKEKMDRVPWWFIPNFVLVIYEGSINRMLLGGMHYIHCCRFAVRSVRKAGAYIIAREHKIQSRRKASPRKALKTKPWIGYKYWVWMKYKVFEVFGISIAVPLPCLAVGSNMVNSPNQQIPSAEKKRKLSSVEEETTCSSEEEESLTHYMLNTLTSYTSGEDPDYVPGDLSPSSSDYDISDEDDDLESSLESFQELGLILKGKKGKNSPAELTNKENYSPHYASEDIHGTDSANAEPCSNNEPNPEGAYEKGNNNADKSDGDSIRSKEEIKSTSTPESRRRSLLRW</sequence>
<protein>
    <submittedName>
        <fullName evidence="2">Uncharacterized protein</fullName>
    </submittedName>
</protein>
<keyword evidence="3" id="KW-1185">Reference proteome</keyword>
<feature type="compositionally biased region" description="Polar residues" evidence="1">
    <location>
        <begin position="1"/>
        <end position="10"/>
    </location>
</feature>
<evidence type="ECO:0000313" key="2">
    <source>
        <dbReference type="EMBL" id="KAK7070331.1"/>
    </source>
</evidence>
<feature type="compositionally biased region" description="Acidic residues" evidence="1">
    <location>
        <begin position="376"/>
        <end position="386"/>
    </location>
</feature>
<name>A0AAN8WU28_HALRR</name>
<feature type="compositionally biased region" description="Low complexity" evidence="1">
    <location>
        <begin position="21"/>
        <end position="33"/>
    </location>
</feature>
<evidence type="ECO:0000256" key="1">
    <source>
        <dbReference type="SAM" id="MobiDB-lite"/>
    </source>
</evidence>
<dbReference type="AlphaFoldDB" id="A0AAN8WU28"/>
<organism evidence="2 3">
    <name type="scientific">Halocaridina rubra</name>
    <name type="common">Hawaiian red shrimp</name>
    <dbReference type="NCBI Taxonomy" id="373956"/>
    <lineage>
        <taxon>Eukaryota</taxon>
        <taxon>Metazoa</taxon>
        <taxon>Ecdysozoa</taxon>
        <taxon>Arthropoda</taxon>
        <taxon>Crustacea</taxon>
        <taxon>Multicrustacea</taxon>
        <taxon>Malacostraca</taxon>
        <taxon>Eumalacostraca</taxon>
        <taxon>Eucarida</taxon>
        <taxon>Decapoda</taxon>
        <taxon>Pleocyemata</taxon>
        <taxon>Caridea</taxon>
        <taxon>Atyoidea</taxon>
        <taxon>Atyidae</taxon>
        <taxon>Halocaridina</taxon>
    </lineage>
</organism>
<feature type="compositionally biased region" description="Basic and acidic residues" evidence="1">
    <location>
        <begin position="455"/>
        <end position="469"/>
    </location>
</feature>
<dbReference type="Proteomes" id="UP001381693">
    <property type="component" value="Unassembled WGS sequence"/>
</dbReference>
<feature type="compositionally biased region" description="Acidic residues" evidence="1">
    <location>
        <begin position="330"/>
        <end position="342"/>
    </location>
</feature>
<feature type="region of interest" description="Disordered" evidence="1">
    <location>
        <begin position="355"/>
        <end position="388"/>
    </location>
</feature>
<comment type="caution">
    <text evidence="2">The sequence shown here is derived from an EMBL/GenBank/DDBJ whole genome shotgun (WGS) entry which is preliminary data.</text>
</comment>
<accession>A0AAN8WU28</accession>
<gene>
    <name evidence="2" type="ORF">SK128_025808</name>
</gene>
<feature type="region of interest" description="Disordered" evidence="1">
    <location>
        <begin position="314"/>
        <end position="343"/>
    </location>
</feature>
<dbReference type="EMBL" id="JAXCGZ010015422">
    <property type="protein sequence ID" value="KAK7070331.1"/>
    <property type="molecule type" value="Genomic_DNA"/>
</dbReference>
<reference evidence="2 3" key="1">
    <citation type="submission" date="2023-11" db="EMBL/GenBank/DDBJ databases">
        <title>Halocaridina rubra genome assembly.</title>
        <authorList>
            <person name="Smith C."/>
        </authorList>
    </citation>
    <scope>NUCLEOTIDE SEQUENCE [LARGE SCALE GENOMIC DNA]</scope>
    <source>
        <strain evidence="2">EP-1</strain>
        <tissue evidence="2">Whole</tissue>
    </source>
</reference>
<evidence type="ECO:0000313" key="3">
    <source>
        <dbReference type="Proteomes" id="UP001381693"/>
    </source>
</evidence>
<feature type="region of interest" description="Disordered" evidence="1">
    <location>
        <begin position="1"/>
        <end position="50"/>
    </location>
</feature>
<feature type="compositionally biased region" description="Polar residues" evidence="1">
    <location>
        <begin position="429"/>
        <end position="441"/>
    </location>
</feature>